<dbReference type="AlphaFoldDB" id="W1YBN3"/>
<evidence type="ECO:0000313" key="1">
    <source>
        <dbReference type="EMBL" id="ETJ38559.1"/>
    </source>
</evidence>
<feature type="non-terminal residue" evidence="1">
    <location>
        <position position="33"/>
    </location>
</feature>
<name>W1YBN3_9ZZZZ</name>
<organism evidence="1">
    <name type="scientific">human gut metagenome</name>
    <dbReference type="NCBI Taxonomy" id="408170"/>
    <lineage>
        <taxon>unclassified sequences</taxon>
        <taxon>metagenomes</taxon>
        <taxon>organismal metagenomes</taxon>
    </lineage>
</organism>
<proteinExistence type="predicted"/>
<gene>
    <name evidence="1" type="ORF">Q604_UNBC07353G0001</name>
</gene>
<reference evidence="1" key="1">
    <citation type="submission" date="2013-12" db="EMBL/GenBank/DDBJ databases">
        <title>A Varibaculum cambriense genome reconstructed from a premature infant gut community with otherwise low bacterial novelty that shifts toward anaerobic metabolism during the third week of life.</title>
        <authorList>
            <person name="Brown C.T."/>
            <person name="Sharon I."/>
            <person name="Thomas B.C."/>
            <person name="Castelle C.J."/>
            <person name="Morowitz M.J."/>
            <person name="Banfield J.F."/>
        </authorList>
    </citation>
    <scope>NUCLEOTIDE SEQUENCE</scope>
</reference>
<dbReference type="EMBL" id="AZMM01007353">
    <property type="protein sequence ID" value="ETJ38559.1"/>
    <property type="molecule type" value="Genomic_DNA"/>
</dbReference>
<protein>
    <submittedName>
        <fullName evidence="1">Uncharacterized protein</fullName>
    </submittedName>
</protein>
<accession>W1YBN3</accession>
<sequence>MGSGDRIGVEEHAGLPVVLALVIVTDDDDGLSG</sequence>
<comment type="caution">
    <text evidence="1">The sequence shown here is derived from an EMBL/GenBank/DDBJ whole genome shotgun (WGS) entry which is preliminary data.</text>
</comment>